<dbReference type="SUPFAM" id="SSF53300">
    <property type="entry name" value="vWA-like"/>
    <property type="match status" value="1"/>
</dbReference>
<dbReference type="SMART" id="SM00327">
    <property type="entry name" value="VWA"/>
    <property type="match status" value="1"/>
</dbReference>
<feature type="domain" description="VWFA" evidence="2">
    <location>
        <begin position="108"/>
        <end position="284"/>
    </location>
</feature>
<evidence type="ECO:0000256" key="1">
    <source>
        <dbReference type="SAM" id="Phobius"/>
    </source>
</evidence>
<comment type="caution">
    <text evidence="3">The sequence shown here is derived from an EMBL/GenBank/DDBJ whole genome shotgun (WGS) entry which is preliminary data.</text>
</comment>
<keyword evidence="1" id="KW-0472">Membrane</keyword>
<accession>A0ABU0HRV3</accession>
<name>A0ABU0HRV3_9HYPH</name>
<proteinExistence type="predicted"/>
<dbReference type="Pfam" id="PF13519">
    <property type="entry name" value="VWA_2"/>
    <property type="match status" value="1"/>
</dbReference>
<evidence type="ECO:0000313" key="3">
    <source>
        <dbReference type="EMBL" id="MDQ0445055.1"/>
    </source>
</evidence>
<sequence>MRPSTAREASSGPGTAMTLAGLTLLRPWWLAALPVVVALALYAVRRAAPLGDWGREVDPALMDYLSRSGAVLGGRRGANLAAGLCAGGLVLALSGPAVERRDTGSFRNLDETILVLDLSRSVAEGGNLQAMREAAAAVAEAAGTRPVALVVYAGDAYLAVSPTTDRDSLGTTLFALDADTVPDRGSHPERGIALAARTLAESGVIAADVVLISDGDGIGEAALREAAAIRARGWRLDTLFVPATKPLPPGAPKPDPGPLQRLAAAGGGTSATITTADPVIAQVSAPTAQHLAAGGYGVVAFADLGRWLLALAALPALLLFRRSA</sequence>
<dbReference type="Proteomes" id="UP001236369">
    <property type="component" value="Unassembled WGS sequence"/>
</dbReference>
<organism evidence="3 4">
    <name type="scientific">Methylobacterium persicinum</name>
    <dbReference type="NCBI Taxonomy" id="374426"/>
    <lineage>
        <taxon>Bacteria</taxon>
        <taxon>Pseudomonadati</taxon>
        <taxon>Pseudomonadota</taxon>
        <taxon>Alphaproteobacteria</taxon>
        <taxon>Hyphomicrobiales</taxon>
        <taxon>Methylobacteriaceae</taxon>
        <taxon>Methylobacterium</taxon>
    </lineage>
</organism>
<dbReference type="EMBL" id="JAUSVV010000020">
    <property type="protein sequence ID" value="MDQ0445055.1"/>
    <property type="molecule type" value="Genomic_DNA"/>
</dbReference>
<reference evidence="3 4" key="1">
    <citation type="submission" date="2023-07" db="EMBL/GenBank/DDBJ databases">
        <title>Genomic Encyclopedia of Type Strains, Phase IV (KMG-IV): sequencing the most valuable type-strain genomes for metagenomic binning, comparative biology and taxonomic classification.</title>
        <authorList>
            <person name="Goeker M."/>
        </authorList>
    </citation>
    <scope>NUCLEOTIDE SEQUENCE [LARGE SCALE GENOMIC DNA]</scope>
    <source>
        <strain evidence="3 4">DSM 19562</strain>
    </source>
</reference>
<dbReference type="Gene3D" id="3.40.50.410">
    <property type="entry name" value="von Willebrand factor, type A domain"/>
    <property type="match status" value="1"/>
</dbReference>
<keyword evidence="4" id="KW-1185">Reference proteome</keyword>
<evidence type="ECO:0000259" key="2">
    <source>
        <dbReference type="SMART" id="SM00327"/>
    </source>
</evidence>
<gene>
    <name evidence="3" type="ORF">QO016_004582</name>
</gene>
<feature type="transmembrane region" description="Helical" evidence="1">
    <location>
        <begin position="27"/>
        <end position="44"/>
    </location>
</feature>
<dbReference type="InterPro" id="IPR036465">
    <property type="entry name" value="vWFA_dom_sf"/>
</dbReference>
<keyword evidence="1" id="KW-0812">Transmembrane</keyword>
<protein>
    <submittedName>
        <fullName evidence="3">Ca-activated chloride channel family protein</fullName>
    </submittedName>
</protein>
<evidence type="ECO:0000313" key="4">
    <source>
        <dbReference type="Proteomes" id="UP001236369"/>
    </source>
</evidence>
<keyword evidence="1" id="KW-1133">Transmembrane helix</keyword>
<dbReference type="InterPro" id="IPR002035">
    <property type="entry name" value="VWF_A"/>
</dbReference>